<organism evidence="1 2">
    <name type="scientific">Chromobacterium aquaticum</name>
    <dbReference type="NCBI Taxonomy" id="467180"/>
    <lineage>
        <taxon>Bacteria</taxon>
        <taxon>Pseudomonadati</taxon>
        <taxon>Pseudomonadota</taxon>
        <taxon>Betaproteobacteria</taxon>
        <taxon>Neisseriales</taxon>
        <taxon>Chromobacteriaceae</taxon>
        <taxon>Chromobacterium</taxon>
    </lineage>
</organism>
<keyword evidence="2" id="KW-1185">Reference proteome</keyword>
<dbReference type="EMBL" id="JBHSEK010000019">
    <property type="protein sequence ID" value="MFC4492039.1"/>
    <property type="molecule type" value="Genomic_DNA"/>
</dbReference>
<accession>A0ABV8ZZD5</accession>
<dbReference type="RefSeq" id="WP_231461039.1">
    <property type="nucleotide sequence ID" value="NZ_JAJOHW010000015.1"/>
</dbReference>
<gene>
    <name evidence="1" type="ORF">ACFO0R_20700</name>
</gene>
<comment type="caution">
    <text evidence="1">The sequence shown here is derived from an EMBL/GenBank/DDBJ whole genome shotgun (WGS) entry which is preliminary data.</text>
</comment>
<reference evidence="2" key="1">
    <citation type="journal article" date="2019" name="Int. J. Syst. Evol. Microbiol.">
        <title>The Global Catalogue of Microorganisms (GCM) 10K type strain sequencing project: providing services to taxonomists for standard genome sequencing and annotation.</title>
        <authorList>
            <consortium name="The Broad Institute Genomics Platform"/>
            <consortium name="The Broad Institute Genome Sequencing Center for Infectious Disease"/>
            <person name="Wu L."/>
            <person name="Ma J."/>
        </authorList>
    </citation>
    <scope>NUCLEOTIDE SEQUENCE [LARGE SCALE GENOMIC DNA]</scope>
    <source>
        <strain evidence="2">CGMCC 4.7608</strain>
    </source>
</reference>
<name>A0ABV8ZZD5_9NEIS</name>
<protein>
    <submittedName>
        <fullName evidence="1">Uncharacterized protein</fullName>
    </submittedName>
</protein>
<proteinExistence type="predicted"/>
<dbReference type="Proteomes" id="UP001595999">
    <property type="component" value="Unassembled WGS sequence"/>
</dbReference>
<evidence type="ECO:0000313" key="2">
    <source>
        <dbReference type="Proteomes" id="UP001595999"/>
    </source>
</evidence>
<sequence>MSEMAWLGDLRVRSRAARRPRGQALRPCSPYRPDALEKCCDQSMLRQRPGDPRFPNFSEEIEALNAAIQELR</sequence>
<evidence type="ECO:0000313" key="1">
    <source>
        <dbReference type="EMBL" id="MFC4492039.1"/>
    </source>
</evidence>